<dbReference type="InterPro" id="IPR007409">
    <property type="entry name" value="Restrct_endonuc_type1_HsdR_N"/>
</dbReference>
<accession>A0A6N2SCG1</accession>
<keyword evidence="9 10" id="KW-0238">DNA-binding</keyword>
<feature type="domain" description="Helicase ATP-binding" evidence="12">
    <location>
        <begin position="293"/>
        <end position="438"/>
    </location>
</feature>
<comment type="function">
    <text evidence="10">Subunit R is required for both nuclease and ATPase activities, but not for modification.</text>
</comment>
<dbReference type="PANTHER" id="PTHR30195">
    <property type="entry name" value="TYPE I SITE-SPECIFIC DEOXYRIBONUCLEASE PROTEIN SUBUNIT M AND R"/>
    <property type="match status" value="1"/>
</dbReference>
<dbReference type="GO" id="GO:0009307">
    <property type="term" value="P:DNA restriction-modification system"/>
    <property type="evidence" value="ECO:0007669"/>
    <property type="project" value="UniProtKB-KW"/>
</dbReference>
<dbReference type="GO" id="GO:0003677">
    <property type="term" value="F:DNA binding"/>
    <property type="evidence" value="ECO:0007669"/>
    <property type="project" value="UniProtKB-KW"/>
</dbReference>
<dbReference type="CDD" id="cd18800">
    <property type="entry name" value="SF2_C_EcoR124I-like"/>
    <property type="match status" value="1"/>
</dbReference>
<dbReference type="InterPro" id="IPR014001">
    <property type="entry name" value="Helicase_ATP-bd"/>
</dbReference>
<dbReference type="Pfam" id="PF12008">
    <property type="entry name" value="EcoR124_C"/>
    <property type="match status" value="1"/>
</dbReference>
<keyword evidence="11" id="KW-0175">Coiled coil</keyword>
<dbReference type="Pfam" id="PF04313">
    <property type="entry name" value="HSDR_N"/>
    <property type="match status" value="1"/>
</dbReference>
<dbReference type="Pfam" id="PF18766">
    <property type="entry name" value="SWI2_SNF2"/>
    <property type="match status" value="1"/>
</dbReference>
<dbReference type="EC" id="3.1.21.3" evidence="10"/>
<evidence type="ECO:0000256" key="4">
    <source>
        <dbReference type="ARBA" id="ARBA00022741"/>
    </source>
</evidence>
<dbReference type="Gene3D" id="3.40.50.300">
    <property type="entry name" value="P-loop containing nucleotide triphosphate hydrolases"/>
    <property type="match status" value="2"/>
</dbReference>
<reference evidence="13" key="1">
    <citation type="submission" date="2019-11" db="EMBL/GenBank/DDBJ databases">
        <authorList>
            <person name="Feng L."/>
        </authorList>
    </citation>
    <scope>NUCLEOTIDE SEQUENCE</scope>
    <source>
        <strain evidence="13">CUreolyticusLFYP111</strain>
    </source>
</reference>
<feature type="coiled-coil region" evidence="11">
    <location>
        <begin position="483"/>
        <end position="510"/>
    </location>
</feature>
<evidence type="ECO:0000256" key="11">
    <source>
        <dbReference type="SAM" id="Coils"/>
    </source>
</evidence>
<keyword evidence="4 10" id="KW-0547">Nucleotide-binding</keyword>
<dbReference type="CDD" id="cd18030">
    <property type="entry name" value="DEXHc_RE_I_HsdR"/>
    <property type="match status" value="1"/>
</dbReference>
<dbReference type="SMART" id="SM00487">
    <property type="entry name" value="DEXDc"/>
    <property type="match status" value="1"/>
</dbReference>
<dbReference type="EMBL" id="CACRSK010000002">
    <property type="protein sequence ID" value="VYS90866.1"/>
    <property type="molecule type" value="Genomic_DNA"/>
</dbReference>
<evidence type="ECO:0000256" key="2">
    <source>
        <dbReference type="ARBA" id="ARBA00008598"/>
    </source>
</evidence>
<dbReference type="Gene3D" id="1.20.58.2040">
    <property type="match status" value="1"/>
</dbReference>
<gene>
    <name evidence="13" type="primary">hsdR</name>
    <name evidence="13" type="ORF">CULFYP111_00842</name>
</gene>
<protein>
    <recommendedName>
        <fullName evidence="10">Type I restriction enzyme endonuclease subunit</fullName>
        <shortName evidence="10">R protein</shortName>
        <ecNumber evidence="10">3.1.21.3</ecNumber>
    </recommendedName>
</protein>
<keyword evidence="5 10" id="KW-0680">Restriction system</keyword>
<evidence type="ECO:0000256" key="8">
    <source>
        <dbReference type="ARBA" id="ARBA00022840"/>
    </source>
</evidence>
<dbReference type="PANTHER" id="PTHR30195:SF16">
    <property type="entry name" value="TYPE I RESTRICTION ENZYME ENDONUCLEASE SUBUNIT"/>
    <property type="match status" value="1"/>
</dbReference>
<comment type="similarity">
    <text evidence="2 10">Belongs to the HsdR family.</text>
</comment>
<dbReference type="RefSeq" id="WP_156847228.1">
    <property type="nucleotide sequence ID" value="NZ_CACRSK010000002.1"/>
</dbReference>
<dbReference type="SUPFAM" id="SSF52540">
    <property type="entry name" value="P-loop containing nucleoside triphosphate hydrolases"/>
    <property type="match status" value="1"/>
</dbReference>
<dbReference type="InterPro" id="IPR051268">
    <property type="entry name" value="Type-I_R_enzyme_R_subunit"/>
</dbReference>
<dbReference type="GO" id="GO:0005524">
    <property type="term" value="F:ATP binding"/>
    <property type="evidence" value="ECO:0007669"/>
    <property type="project" value="UniProtKB-KW"/>
</dbReference>
<dbReference type="InterPro" id="IPR027417">
    <property type="entry name" value="P-loop_NTPase"/>
</dbReference>
<evidence type="ECO:0000256" key="7">
    <source>
        <dbReference type="ARBA" id="ARBA00022801"/>
    </source>
</evidence>
<dbReference type="CDD" id="cd22332">
    <property type="entry name" value="HsdR_N"/>
    <property type="match status" value="1"/>
</dbReference>
<organism evidence="13">
    <name type="scientific">Campylobacter ureolyticus</name>
    <dbReference type="NCBI Taxonomy" id="827"/>
    <lineage>
        <taxon>Bacteria</taxon>
        <taxon>Pseudomonadati</taxon>
        <taxon>Campylobacterota</taxon>
        <taxon>Epsilonproteobacteria</taxon>
        <taxon>Campylobacterales</taxon>
        <taxon>Campylobacteraceae</taxon>
        <taxon>Campylobacter</taxon>
    </lineage>
</organism>
<evidence type="ECO:0000256" key="9">
    <source>
        <dbReference type="ARBA" id="ARBA00023125"/>
    </source>
</evidence>
<dbReference type="Pfam" id="PF22679">
    <property type="entry name" value="T1R_D3-like"/>
    <property type="match status" value="1"/>
</dbReference>
<evidence type="ECO:0000256" key="3">
    <source>
        <dbReference type="ARBA" id="ARBA00022722"/>
    </source>
</evidence>
<dbReference type="Gene3D" id="3.90.1570.50">
    <property type="match status" value="2"/>
</dbReference>
<comment type="catalytic activity">
    <reaction evidence="1 10">
        <text>Endonucleolytic cleavage of DNA to give random double-stranded fragments with terminal 5'-phosphates, ATP is simultaneously hydrolyzed.</text>
        <dbReference type="EC" id="3.1.21.3"/>
    </reaction>
</comment>
<keyword evidence="3" id="KW-0540">Nuclease</keyword>
<dbReference type="InterPro" id="IPR004473">
    <property type="entry name" value="Restrct_endonuc_typeI_HsdR"/>
</dbReference>
<evidence type="ECO:0000256" key="10">
    <source>
        <dbReference type="RuleBase" id="RU364115"/>
    </source>
</evidence>
<evidence type="ECO:0000256" key="5">
    <source>
        <dbReference type="ARBA" id="ARBA00022747"/>
    </source>
</evidence>
<comment type="subunit">
    <text evidence="10">The type I restriction/modification system is composed of three polypeptides R, M and S.</text>
</comment>
<keyword evidence="7 10" id="KW-0378">Hydrolase</keyword>
<dbReference type="InterPro" id="IPR055180">
    <property type="entry name" value="HsdR_RecA-like_helicase_dom_2"/>
</dbReference>
<dbReference type="PROSITE" id="PS51192">
    <property type="entry name" value="HELICASE_ATP_BIND_1"/>
    <property type="match status" value="1"/>
</dbReference>
<evidence type="ECO:0000256" key="1">
    <source>
        <dbReference type="ARBA" id="ARBA00000851"/>
    </source>
</evidence>
<keyword evidence="8 10" id="KW-0067">ATP-binding</keyword>
<sequence length="1006" mass="117451">MQETKPILEADNYIVLANYEKLPKTQTSYQSESELEDEFINDLIKQGYEKVNLSTQAEFYRNLKAQIERLNSVKFNSNEWERFLNEYLDRPSDTLIEASRKIQENYIYDFKFDNNELKNIKIIDKKDIYNNHLQVINQFSQTGTHQNRYDVSVLINGLPIVHIELKKRGVSLNEAFNQIHRYSKESFNSEHSLYKYTQIFVISNGTFTRYFANTVARNKNNYEFTCEWADAKNRAISDLKDFTATFFQKKVLLEIITKYCVFNANNELMIMRPYQIAASERILRKIEAGYKNKKFGSLQAGGFVWHTTGSGKTLTSFKTSQLATKLDFIDKVLFVVDRKDLDFQTKKEYEKFQKNSVNGSLNTKELKKNIEKNDDKIVVTTIQKLNEFIKQNKTHEIYDKHCVLIFDECHRSQFGEAQKNIKKYFKKYYQFGFTGTPIFPDNALGVQTTANTFGAQLHSYVITDAIRDGKVLKFKVDYINLSAKFKDAEKEQNLEKLKKYENELLLHQERVSEVAKHILYVYDAKTHRNEIYSVKDKRLKGFNAMFAVQSIEAAKLYYFELKKQINELEDDKKLKIATIFSFAPNEFGSAKGEILDESFEPNFMDLSSKEFLDEVIKEYNNEFRTNYSTDSKGFQGYYENLSKRVKDKEIDLLIVVGMFLTGFDAPTLNTLFVDKNLRYHGLIQAFSRTNRILNRVKTFGNIVCFRDLEEATKDAIKLFGDENSLNVILEKSYDEYINGYKNDDGEFKGYKALCDEMLAKFPNPLEIVLDSDKKEFAKLFGEILKTENILKNYDEFSSFESPIDERFMQDLKSVYIGIKEEAYESKNKDLDLEIDKEKIDFSDIDFEIELLKTDEINLDYILALILEKSQENLDANTIKTDIKRMIKSSLDVRAKEDLIMEFMDKFDINKFKDKSDILESFYTFAKKKKNDEVEKLIKDEGLIDDSSTNAAKKFINSAIKKGFVDENGTQIDEIMPVISRRGGQREIKKRNILEKIKNIVKVFVGI</sequence>
<dbReference type="InterPro" id="IPR022625">
    <property type="entry name" value="TypeI_RM_Rsu_C"/>
</dbReference>
<keyword evidence="6" id="KW-0255">Endonuclease</keyword>
<dbReference type="AlphaFoldDB" id="A0A6N2SCG1"/>
<dbReference type="NCBIfam" id="TIGR00348">
    <property type="entry name" value="hsdR"/>
    <property type="match status" value="1"/>
</dbReference>
<evidence type="ECO:0000313" key="13">
    <source>
        <dbReference type="EMBL" id="VYS90866.1"/>
    </source>
</evidence>
<dbReference type="InterPro" id="IPR040980">
    <property type="entry name" value="SWI2_SNF2"/>
</dbReference>
<proteinExistence type="inferred from homology"/>
<dbReference type="GO" id="GO:0009035">
    <property type="term" value="F:type I site-specific deoxyribonuclease activity"/>
    <property type="evidence" value="ECO:0007669"/>
    <property type="project" value="UniProtKB-EC"/>
</dbReference>
<name>A0A6N2SCG1_9BACT</name>
<evidence type="ECO:0000256" key="6">
    <source>
        <dbReference type="ARBA" id="ARBA00022759"/>
    </source>
</evidence>
<evidence type="ECO:0000259" key="12">
    <source>
        <dbReference type="PROSITE" id="PS51192"/>
    </source>
</evidence>